<protein>
    <submittedName>
        <fullName evidence="2">Uncharacterized protein</fullName>
    </submittedName>
</protein>
<gene>
    <name evidence="2" type="ORF">AAFF_G00327760</name>
</gene>
<organism evidence="2 3">
    <name type="scientific">Aldrovandia affinis</name>
    <dbReference type="NCBI Taxonomy" id="143900"/>
    <lineage>
        <taxon>Eukaryota</taxon>
        <taxon>Metazoa</taxon>
        <taxon>Chordata</taxon>
        <taxon>Craniata</taxon>
        <taxon>Vertebrata</taxon>
        <taxon>Euteleostomi</taxon>
        <taxon>Actinopterygii</taxon>
        <taxon>Neopterygii</taxon>
        <taxon>Teleostei</taxon>
        <taxon>Notacanthiformes</taxon>
        <taxon>Halosauridae</taxon>
        <taxon>Aldrovandia</taxon>
    </lineage>
</organism>
<dbReference type="EMBL" id="JAINUG010000005">
    <property type="protein sequence ID" value="KAJ8416898.1"/>
    <property type="molecule type" value="Genomic_DNA"/>
</dbReference>
<reference evidence="2" key="1">
    <citation type="journal article" date="2023" name="Science">
        <title>Genome structures resolve the early diversification of teleost fishes.</title>
        <authorList>
            <person name="Parey E."/>
            <person name="Louis A."/>
            <person name="Montfort J."/>
            <person name="Bouchez O."/>
            <person name="Roques C."/>
            <person name="Iampietro C."/>
            <person name="Lluch J."/>
            <person name="Castinel A."/>
            <person name="Donnadieu C."/>
            <person name="Desvignes T."/>
            <person name="Floi Bucao C."/>
            <person name="Jouanno E."/>
            <person name="Wen M."/>
            <person name="Mejri S."/>
            <person name="Dirks R."/>
            <person name="Jansen H."/>
            <person name="Henkel C."/>
            <person name="Chen W.J."/>
            <person name="Zahm M."/>
            <person name="Cabau C."/>
            <person name="Klopp C."/>
            <person name="Thompson A.W."/>
            <person name="Robinson-Rechavi M."/>
            <person name="Braasch I."/>
            <person name="Lecointre G."/>
            <person name="Bobe J."/>
            <person name="Postlethwait J.H."/>
            <person name="Berthelot C."/>
            <person name="Roest Crollius H."/>
            <person name="Guiguen Y."/>
        </authorList>
    </citation>
    <scope>NUCLEOTIDE SEQUENCE</scope>
    <source>
        <strain evidence="2">NC1722</strain>
    </source>
</reference>
<proteinExistence type="predicted"/>
<evidence type="ECO:0000313" key="2">
    <source>
        <dbReference type="EMBL" id="KAJ8416898.1"/>
    </source>
</evidence>
<sequence>MQYFCQRWKQRRVGQWSETAAEANATEEQCGMHCTAAGPSRTPLPGRPHAGVLYRHSPARPSVPSEHCFIKRGDATRRPCARRGRGLPRRRSGAMPPNLADRGAD</sequence>
<keyword evidence="3" id="KW-1185">Reference proteome</keyword>
<accession>A0AAD7TAN6</accession>
<evidence type="ECO:0000313" key="3">
    <source>
        <dbReference type="Proteomes" id="UP001221898"/>
    </source>
</evidence>
<dbReference type="AlphaFoldDB" id="A0AAD7TAN6"/>
<comment type="caution">
    <text evidence="2">The sequence shown here is derived from an EMBL/GenBank/DDBJ whole genome shotgun (WGS) entry which is preliminary data.</text>
</comment>
<evidence type="ECO:0000256" key="1">
    <source>
        <dbReference type="SAM" id="MobiDB-lite"/>
    </source>
</evidence>
<feature type="compositionally biased region" description="Basic residues" evidence="1">
    <location>
        <begin position="79"/>
        <end position="92"/>
    </location>
</feature>
<name>A0AAD7TAN6_9TELE</name>
<dbReference type="Proteomes" id="UP001221898">
    <property type="component" value="Unassembled WGS sequence"/>
</dbReference>
<feature type="region of interest" description="Disordered" evidence="1">
    <location>
        <begin position="74"/>
        <end position="105"/>
    </location>
</feature>